<gene>
    <name evidence="2" type="ORF">BJX66DRAFT_231507</name>
</gene>
<evidence type="ECO:0000313" key="3">
    <source>
        <dbReference type="Proteomes" id="UP001610563"/>
    </source>
</evidence>
<organism evidence="2 3">
    <name type="scientific">Aspergillus keveii</name>
    <dbReference type="NCBI Taxonomy" id="714993"/>
    <lineage>
        <taxon>Eukaryota</taxon>
        <taxon>Fungi</taxon>
        <taxon>Dikarya</taxon>
        <taxon>Ascomycota</taxon>
        <taxon>Pezizomycotina</taxon>
        <taxon>Eurotiomycetes</taxon>
        <taxon>Eurotiomycetidae</taxon>
        <taxon>Eurotiales</taxon>
        <taxon>Aspergillaceae</taxon>
        <taxon>Aspergillus</taxon>
        <taxon>Aspergillus subgen. Nidulantes</taxon>
    </lineage>
</organism>
<feature type="region of interest" description="Disordered" evidence="1">
    <location>
        <begin position="459"/>
        <end position="483"/>
    </location>
</feature>
<keyword evidence="3" id="KW-1185">Reference proteome</keyword>
<evidence type="ECO:0000313" key="2">
    <source>
        <dbReference type="EMBL" id="KAL2793262.1"/>
    </source>
</evidence>
<feature type="region of interest" description="Disordered" evidence="1">
    <location>
        <begin position="1"/>
        <end position="28"/>
    </location>
</feature>
<evidence type="ECO:0000256" key="1">
    <source>
        <dbReference type="SAM" id="MobiDB-lite"/>
    </source>
</evidence>
<reference evidence="2 3" key="1">
    <citation type="submission" date="2024-07" db="EMBL/GenBank/DDBJ databases">
        <title>Section-level genome sequencing and comparative genomics of Aspergillus sections Usti and Cavernicolus.</title>
        <authorList>
            <consortium name="Lawrence Berkeley National Laboratory"/>
            <person name="Nybo J.L."/>
            <person name="Vesth T.C."/>
            <person name="Theobald S."/>
            <person name="Frisvad J.C."/>
            <person name="Larsen T.O."/>
            <person name="Kjaerboelling I."/>
            <person name="Rothschild-Mancinelli K."/>
            <person name="Lyhne E.K."/>
            <person name="Kogle M.E."/>
            <person name="Barry K."/>
            <person name="Clum A."/>
            <person name="Na H."/>
            <person name="Ledsgaard L."/>
            <person name="Lin J."/>
            <person name="Lipzen A."/>
            <person name="Kuo A."/>
            <person name="Riley R."/>
            <person name="Mondo S."/>
            <person name="Labutti K."/>
            <person name="Haridas S."/>
            <person name="Pangalinan J."/>
            <person name="Salamov A.A."/>
            <person name="Simmons B.A."/>
            <person name="Magnuson J.K."/>
            <person name="Chen J."/>
            <person name="Drula E."/>
            <person name="Henrissat B."/>
            <person name="Wiebenga A."/>
            <person name="Lubbers R.J."/>
            <person name="Gomes A.C."/>
            <person name="Makela M.R."/>
            <person name="Stajich J."/>
            <person name="Grigoriev I.V."/>
            <person name="Mortensen U.H."/>
            <person name="De Vries R.P."/>
            <person name="Baker S.E."/>
            <person name="Andersen M.R."/>
        </authorList>
    </citation>
    <scope>NUCLEOTIDE SEQUENCE [LARGE SCALE GENOMIC DNA]</scope>
    <source>
        <strain evidence="2 3">CBS 209.92</strain>
    </source>
</reference>
<dbReference type="EMBL" id="JBFTWV010000060">
    <property type="protein sequence ID" value="KAL2793262.1"/>
    <property type="molecule type" value="Genomic_DNA"/>
</dbReference>
<proteinExistence type="predicted"/>
<comment type="caution">
    <text evidence="2">The sequence shown here is derived from an EMBL/GenBank/DDBJ whole genome shotgun (WGS) entry which is preliminary data.</text>
</comment>
<sequence length="497" mass="54487">MMESALPTSALQSRGDSRDEQNASTQGDIDEASNVYEDATHQNQHLNALFPPSFELDTCHISVSQVIEPAVTQFQPSHTRTSSFEVASPRYSISDAAIAAIHPPPGGMIPGKAIPHIVFKDPHLPWERTMQASGAVQIPWLALWTFWKGELLLPDEGILQGIFPSATRAVRLPIADLLRSGIPTPLASIASERSEDATEADFIFVPRSLIDTFTYRYESRGSPSTKPQLEPYGYLTHVWHIHTPAIKSDPPSAQSVILANRVGPLDGEESVEAIAHLVSLEGLDTDLCLEDGGNTIAVCSLYSWSFSYSPQVTQESTDNTLAALGNPENEARFLQPPPEAWAPLIKSNNPVKQQRLGQLLRDGYTLVRHHTQTGEVTVSFQRGPLTPTHPASGSSISSLFHDSPIKLQVFDHEVGMFNISFETAWTLGKATALGDSEYVSALMRVRNMLSKRVLEQANREGRDLSQDLADDLNDGNNEPRGRMDECSLLVPRCAVPV</sequence>
<dbReference type="Proteomes" id="UP001610563">
    <property type="component" value="Unassembled WGS sequence"/>
</dbReference>
<feature type="compositionally biased region" description="Polar residues" evidence="1">
    <location>
        <begin position="1"/>
        <end position="14"/>
    </location>
</feature>
<name>A0ABR4G2L1_9EURO</name>
<accession>A0ABR4G2L1</accession>
<protein>
    <submittedName>
        <fullName evidence="2">Uncharacterized protein</fullName>
    </submittedName>
</protein>